<keyword evidence="7" id="KW-1133">Transmembrane helix</keyword>
<reference evidence="8" key="1">
    <citation type="journal article" date="2020" name="Stud. Mycol.">
        <title>101 Dothideomycetes genomes: a test case for predicting lifestyles and emergence of pathogens.</title>
        <authorList>
            <person name="Haridas S."/>
            <person name="Albert R."/>
            <person name="Binder M."/>
            <person name="Bloem J."/>
            <person name="Labutti K."/>
            <person name="Salamov A."/>
            <person name="Andreopoulos B."/>
            <person name="Baker S."/>
            <person name="Barry K."/>
            <person name="Bills G."/>
            <person name="Bluhm B."/>
            <person name="Cannon C."/>
            <person name="Castanera R."/>
            <person name="Culley D."/>
            <person name="Daum C."/>
            <person name="Ezra D."/>
            <person name="Gonzalez J."/>
            <person name="Henrissat B."/>
            <person name="Kuo A."/>
            <person name="Liang C."/>
            <person name="Lipzen A."/>
            <person name="Lutzoni F."/>
            <person name="Magnuson J."/>
            <person name="Mondo S."/>
            <person name="Nolan M."/>
            <person name="Ohm R."/>
            <person name="Pangilinan J."/>
            <person name="Park H.-J."/>
            <person name="Ramirez L."/>
            <person name="Alfaro M."/>
            <person name="Sun H."/>
            <person name="Tritt A."/>
            <person name="Yoshinaga Y."/>
            <person name="Zwiers L.-H."/>
            <person name="Turgeon B."/>
            <person name="Goodwin S."/>
            <person name="Spatafora J."/>
            <person name="Crous P."/>
            <person name="Grigoriev I."/>
        </authorList>
    </citation>
    <scope>NUCLEOTIDE SEQUENCE</scope>
    <source>
        <strain evidence="8">CBS 121410</strain>
    </source>
</reference>
<dbReference type="Gene3D" id="1.10.630.10">
    <property type="entry name" value="Cytochrome P450"/>
    <property type="match status" value="1"/>
</dbReference>
<dbReference type="OrthoDB" id="3934656at2759"/>
<keyword evidence="4 5" id="KW-0408">Iron</keyword>
<dbReference type="EMBL" id="ML978715">
    <property type="protein sequence ID" value="KAF2088868.1"/>
    <property type="molecule type" value="Genomic_DNA"/>
</dbReference>
<dbReference type="InterPro" id="IPR017972">
    <property type="entry name" value="Cyt_P450_CS"/>
</dbReference>
<feature type="binding site" description="axial binding residue" evidence="5">
    <location>
        <position position="441"/>
    </location>
    <ligand>
        <name>heme</name>
        <dbReference type="ChEBI" id="CHEBI:30413"/>
    </ligand>
    <ligandPart>
        <name>Fe</name>
        <dbReference type="ChEBI" id="CHEBI:18248"/>
    </ligandPart>
</feature>
<dbReference type="CDD" id="cd11060">
    <property type="entry name" value="CYP57A1-like"/>
    <property type="match status" value="1"/>
</dbReference>
<dbReference type="SUPFAM" id="SSF48264">
    <property type="entry name" value="Cytochrome P450"/>
    <property type="match status" value="1"/>
</dbReference>
<dbReference type="GO" id="GO:0016705">
    <property type="term" value="F:oxidoreductase activity, acting on paired donors, with incorporation or reduction of molecular oxygen"/>
    <property type="evidence" value="ECO:0007669"/>
    <property type="project" value="InterPro"/>
</dbReference>
<accession>A0A6A5YAX5</accession>
<dbReference type="GO" id="GO:0005506">
    <property type="term" value="F:iron ion binding"/>
    <property type="evidence" value="ECO:0007669"/>
    <property type="project" value="InterPro"/>
</dbReference>
<keyword evidence="9" id="KW-1185">Reference proteome</keyword>
<dbReference type="Proteomes" id="UP000799776">
    <property type="component" value="Unassembled WGS sequence"/>
</dbReference>
<protein>
    <submittedName>
        <fullName evidence="8">Cytochrome P450</fullName>
    </submittedName>
</protein>
<keyword evidence="5 6" id="KW-0349">Heme</keyword>
<dbReference type="PANTHER" id="PTHR24305">
    <property type="entry name" value="CYTOCHROME P450"/>
    <property type="match status" value="1"/>
</dbReference>
<dbReference type="InterPro" id="IPR002401">
    <property type="entry name" value="Cyt_P450_E_grp-I"/>
</dbReference>
<evidence type="ECO:0000313" key="9">
    <source>
        <dbReference type="Proteomes" id="UP000799776"/>
    </source>
</evidence>
<dbReference type="GO" id="GO:0020037">
    <property type="term" value="F:heme binding"/>
    <property type="evidence" value="ECO:0007669"/>
    <property type="project" value="InterPro"/>
</dbReference>
<organism evidence="8 9">
    <name type="scientific">Saccharata proteae CBS 121410</name>
    <dbReference type="NCBI Taxonomy" id="1314787"/>
    <lineage>
        <taxon>Eukaryota</taxon>
        <taxon>Fungi</taxon>
        <taxon>Dikarya</taxon>
        <taxon>Ascomycota</taxon>
        <taxon>Pezizomycotina</taxon>
        <taxon>Dothideomycetes</taxon>
        <taxon>Dothideomycetes incertae sedis</taxon>
        <taxon>Botryosphaeriales</taxon>
        <taxon>Saccharataceae</taxon>
        <taxon>Saccharata</taxon>
    </lineage>
</organism>
<keyword evidence="3 5" id="KW-0479">Metal-binding</keyword>
<dbReference type="Pfam" id="PF00067">
    <property type="entry name" value="p450"/>
    <property type="match status" value="1"/>
</dbReference>
<evidence type="ECO:0000256" key="4">
    <source>
        <dbReference type="ARBA" id="ARBA00023004"/>
    </source>
</evidence>
<dbReference type="GO" id="GO:0004497">
    <property type="term" value="F:monooxygenase activity"/>
    <property type="evidence" value="ECO:0007669"/>
    <property type="project" value="UniProtKB-KW"/>
</dbReference>
<keyword evidence="6" id="KW-0503">Monooxygenase</keyword>
<dbReference type="AlphaFoldDB" id="A0A6A5YAX5"/>
<dbReference type="PANTHER" id="PTHR24305:SF232">
    <property type="entry name" value="P450, PUTATIVE (EUROFUNG)-RELATED"/>
    <property type="match status" value="1"/>
</dbReference>
<evidence type="ECO:0000256" key="1">
    <source>
        <dbReference type="ARBA" id="ARBA00001971"/>
    </source>
</evidence>
<dbReference type="PROSITE" id="PS00086">
    <property type="entry name" value="CYTOCHROME_P450"/>
    <property type="match status" value="1"/>
</dbReference>
<gene>
    <name evidence="8" type="ORF">K490DRAFT_38516</name>
</gene>
<evidence type="ECO:0000256" key="2">
    <source>
        <dbReference type="ARBA" id="ARBA00010617"/>
    </source>
</evidence>
<keyword evidence="7" id="KW-0472">Membrane</keyword>
<evidence type="ECO:0000256" key="6">
    <source>
        <dbReference type="RuleBase" id="RU000461"/>
    </source>
</evidence>
<keyword evidence="7" id="KW-0812">Transmembrane</keyword>
<keyword evidence="6" id="KW-0560">Oxidoreductase</keyword>
<feature type="transmembrane region" description="Helical" evidence="7">
    <location>
        <begin position="12"/>
        <end position="30"/>
    </location>
</feature>
<evidence type="ECO:0000313" key="8">
    <source>
        <dbReference type="EMBL" id="KAF2088868.1"/>
    </source>
</evidence>
<dbReference type="PRINTS" id="PR00385">
    <property type="entry name" value="P450"/>
</dbReference>
<evidence type="ECO:0000256" key="5">
    <source>
        <dbReference type="PIRSR" id="PIRSR602401-1"/>
    </source>
</evidence>
<proteinExistence type="inferred from homology"/>
<sequence>MDTITQALQSNRVEALVLAAGLSVLLFALYQRFLSPLAGVPGPFWASLSRFWITKHSWDGDMHRVVIDLHSNHGKLVRTGPNEVSVSDLTAIKKIYGAGTKFRKSDWYSVWQGRRKLDIFAGRDEAMHAHDRRLISRAYAMDSLKDLEQYVDDSIHVFMANMSARQGQSFDMGYWVQLFAFDIIGEITFSKRFGFMDVGADDGSFAGIEGALRSAAWIGQVPWLYWLHDYLSPLIGNRLGITARNGSLRQFALREVEARKDRGSDRKDILSKLFAVHKEKPADFDYDGVVSMASSNIFAGSDTTAISTRAIIYYLLKNPECKRKLMDEIDGLKKEGKISDPVTLDEANQMPYLQATMYEALRLHPAVGMSLPRVVPAGGVEIDGRFLPAGTTVGVNPWVVHRNKEVYGEDVEAFRPERWLKEDNGDMHRFFFAFGSGARMCLGRNVCPHLPSCWKIQFQ</sequence>
<comment type="similarity">
    <text evidence="2 6">Belongs to the cytochrome P450 family.</text>
</comment>
<evidence type="ECO:0000256" key="7">
    <source>
        <dbReference type="SAM" id="Phobius"/>
    </source>
</evidence>
<evidence type="ECO:0000256" key="3">
    <source>
        <dbReference type="ARBA" id="ARBA00022723"/>
    </source>
</evidence>
<dbReference type="InterPro" id="IPR036396">
    <property type="entry name" value="Cyt_P450_sf"/>
</dbReference>
<dbReference type="PRINTS" id="PR00463">
    <property type="entry name" value="EP450I"/>
</dbReference>
<comment type="cofactor">
    <cofactor evidence="1 5">
        <name>heme</name>
        <dbReference type="ChEBI" id="CHEBI:30413"/>
    </cofactor>
</comment>
<dbReference type="InterPro" id="IPR001128">
    <property type="entry name" value="Cyt_P450"/>
</dbReference>
<name>A0A6A5YAX5_9PEZI</name>
<dbReference type="InterPro" id="IPR050121">
    <property type="entry name" value="Cytochrome_P450_monoxygenase"/>
</dbReference>